<evidence type="ECO:0000313" key="1">
    <source>
        <dbReference type="EMBL" id="NYF53504.1"/>
    </source>
</evidence>
<comment type="caution">
    <text evidence="1">The sequence shown here is derived from an EMBL/GenBank/DDBJ whole genome shotgun (WGS) entry which is preliminary data.</text>
</comment>
<protein>
    <submittedName>
        <fullName evidence="1">Uncharacterized protein</fullName>
    </submittedName>
</protein>
<evidence type="ECO:0000313" key="2">
    <source>
        <dbReference type="Proteomes" id="UP000534186"/>
    </source>
</evidence>
<name>A0A7Y9T6M8_9BACT</name>
<gene>
    <name evidence="1" type="ORF">HDF12_003903</name>
</gene>
<proteinExistence type="predicted"/>
<dbReference type="AlphaFoldDB" id="A0A7Y9T6M8"/>
<dbReference type="Proteomes" id="UP000534186">
    <property type="component" value="Unassembled WGS sequence"/>
</dbReference>
<sequence length="120" mass="13259">MALRRYATIFVHRGCLANAPQIAQDSLQRTDLEILAHAGQMIELTISLEIELGERKLDFVRIFASFCGGQSLLRDRADKMAVETALSEPLSRPDSLLSGTNTGIFHGLCRKCPSIIRQSS</sequence>
<reference evidence="1 2" key="1">
    <citation type="submission" date="2020-07" db="EMBL/GenBank/DDBJ databases">
        <title>Genomic Encyclopedia of Type Strains, Phase IV (KMG-V): Genome sequencing to study the core and pangenomes of soil and plant-associated prokaryotes.</title>
        <authorList>
            <person name="Whitman W."/>
        </authorList>
    </citation>
    <scope>NUCLEOTIDE SEQUENCE [LARGE SCALE GENOMIC DNA]</scope>
    <source>
        <strain evidence="1 2">M8UP30</strain>
    </source>
</reference>
<dbReference type="EMBL" id="JACCCV010000002">
    <property type="protein sequence ID" value="NYF53504.1"/>
    <property type="molecule type" value="Genomic_DNA"/>
</dbReference>
<organism evidence="1 2">
    <name type="scientific">Tunturiibacter lichenicola</name>
    <dbReference type="NCBI Taxonomy" id="2051959"/>
    <lineage>
        <taxon>Bacteria</taxon>
        <taxon>Pseudomonadati</taxon>
        <taxon>Acidobacteriota</taxon>
        <taxon>Terriglobia</taxon>
        <taxon>Terriglobales</taxon>
        <taxon>Acidobacteriaceae</taxon>
        <taxon>Tunturiibacter</taxon>
    </lineage>
</organism>
<accession>A0A7Y9T6M8</accession>